<proteinExistence type="predicted"/>
<comment type="caution">
    <text evidence="1">The sequence shown here is derived from an EMBL/GenBank/DDBJ whole genome shotgun (WGS) entry which is preliminary data.</text>
</comment>
<accession>A0ABQ8JLY5</accession>
<sequence length="65" mass="7653">MINHYGQDSLRTDGQQQLEMTGADVCFLSKKYRCRSNSLWSEMIEIRLSPDYYHQLAQTIIINQI</sequence>
<protein>
    <submittedName>
        <fullName evidence="1">Uncharacterized protein</fullName>
    </submittedName>
</protein>
<reference evidence="1 2" key="2">
    <citation type="journal article" date="2022" name="Mol. Biol. Evol.">
        <title>Comparative Genomics Reveals Insights into the Divergent Evolution of Astigmatic Mites and Household Pest Adaptations.</title>
        <authorList>
            <person name="Xiong Q."/>
            <person name="Wan A.T."/>
            <person name="Liu X."/>
            <person name="Fung C.S."/>
            <person name="Xiao X."/>
            <person name="Malainual N."/>
            <person name="Hou J."/>
            <person name="Wang L."/>
            <person name="Wang M."/>
            <person name="Yang K.Y."/>
            <person name="Cui Y."/>
            <person name="Leung E.L."/>
            <person name="Nong W."/>
            <person name="Shin S.K."/>
            <person name="Au S.W."/>
            <person name="Jeong K.Y."/>
            <person name="Chew F.T."/>
            <person name="Hui J.H."/>
            <person name="Leung T.F."/>
            <person name="Tungtrongchitr A."/>
            <person name="Zhong N."/>
            <person name="Liu Z."/>
            <person name="Tsui S.K."/>
        </authorList>
    </citation>
    <scope>NUCLEOTIDE SEQUENCE [LARGE SCALE GENOMIC DNA]</scope>
    <source>
        <strain evidence="1">Derp</strain>
    </source>
</reference>
<reference evidence="1 2" key="1">
    <citation type="journal article" date="2018" name="J. Allergy Clin. Immunol.">
        <title>High-quality assembly of Dermatophagoides pteronyssinus genome and transcriptome reveals a wide range of novel allergens.</title>
        <authorList>
            <person name="Liu X.Y."/>
            <person name="Yang K.Y."/>
            <person name="Wang M.Q."/>
            <person name="Kwok J.S."/>
            <person name="Zeng X."/>
            <person name="Yang Z."/>
            <person name="Xiao X.J."/>
            <person name="Lau C.P."/>
            <person name="Li Y."/>
            <person name="Huang Z.M."/>
            <person name="Ba J.G."/>
            <person name="Yim A.K."/>
            <person name="Ouyang C.Y."/>
            <person name="Ngai S.M."/>
            <person name="Chan T.F."/>
            <person name="Leung E.L."/>
            <person name="Liu L."/>
            <person name="Liu Z.G."/>
            <person name="Tsui S.K."/>
        </authorList>
    </citation>
    <scope>NUCLEOTIDE SEQUENCE [LARGE SCALE GENOMIC DNA]</scope>
    <source>
        <strain evidence="1">Derp</strain>
    </source>
</reference>
<dbReference type="Proteomes" id="UP000887458">
    <property type="component" value="Unassembled WGS sequence"/>
</dbReference>
<evidence type="ECO:0000313" key="1">
    <source>
        <dbReference type="EMBL" id="KAH9423621.1"/>
    </source>
</evidence>
<name>A0ABQ8JLY5_DERPT</name>
<evidence type="ECO:0000313" key="2">
    <source>
        <dbReference type="Proteomes" id="UP000887458"/>
    </source>
</evidence>
<gene>
    <name evidence="1" type="ORF">DERP_005201</name>
</gene>
<keyword evidence="2" id="KW-1185">Reference proteome</keyword>
<organism evidence="1 2">
    <name type="scientific">Dermatophagoides pteronyssinus</name>
    <name type="common">European house dust mite</name>
    <dbReference type="NCBI Taxonomy" id="6956"/>
    <lineage>
        <taxon>Eukaryota</taxon>
        <taxon>Metazoa</taxon>
        <taxon>Ecdysozoa</taxon>
        <taxon>Arthropoda</taxon>
        <taxon>Chelicerata</taxon>
        <taxon>Arachnida</taxon>
        <taxon>Acari</taxon>
        <taxon>Acariformes</taxon>
        <taxon>Sarcoptiformes</taxon>
        <taxon>Astigmata</taxon>
        <taxon>Psoroptidia</taxon>
        <taxon>Analgoidea</taxon>
        <taxon>Pyroglyphidae</taxon>
        <taxon>Dermatophagoidinae</taxon>
        <taxon>Dermatophagoides</taxon>
    </lineage>
</organism>
<dbReference type="EMBL" id="NJHN03000031">
    <property type="protein sequence ID" value="KAH9423621.1"/>
    <property type="molecule type" value="Genomic_DNA"/>
</dbReference>